<feature type="region of interest" description="Disordered" evidence="3">
    <location>
        <begin position="719"/>
        <end position="780"/>
    </location>
</feature>
<dbReference type="EMBL" id="KE524586">
    <property type="protein sequence ID" value="KFB35570.1"/>
    <property type="molecule type" value="Genomic_DNA"/>
</dbReference>
<feature type="region of interest" description="Disordered" evidence="3">
    <location>
        <begin position="1281"/>
        <end position="1317"/>
    </location>
</feature>
<feature type="region of interest" description="Disordered" evidence="3">
    <location>
        <begin position="1197"/>
        <end position="1218"/>
    </location>
</feature>
<accession>A0A084VC76</accession>
<feature type="compositionally biased region" description="Gly residues" evidence="3">
    <location>
        <begin position="476"/>
        <end position="487"/>
    </location>
</feature>
<feature type="compositionally biased region" description="Low complexity" evidence="3">
    <location>
        <begin position="19"/>
        <end position="31"/>
    </location>
</feature>
<name>A0A084VC76_ANOSI</name>
<feature type="compositionally biased region" description="Low complexity" evidence="3">
    <location>
        <begin position="510"/>
        <end position="542"/>
    </location>
</feature>
<feature type="compositionally biased region" description="Low complexity" evidence="3">
    <location>
        <begin position="236"/>
        <end position="260"/>
    </location>
</feature>
<reference evidence="4 6" key="1">
    <citation type="journal article" date="2014" name="BMC Genomics">
        <title>Genome sequence of Anopheles sinensis provides insight into genetics basis of mosquito competence for malaria parasites.</title>
        <authorList>
            <person name="Zhou D."/>
            <person name="Zhang D."/>
            <person name="Ding G."/>
            <person name="Shi L."/>
            <person name="Hou Q."/>
            <person name="Ye Y."/>
            <person name="Xu Y."/>
            <person name="Zhou H."/>
            <person name="Xiong C."/>
            <person name="Li S."/>
            <person name="Yu J."/>
            <person name="Hong S."/>
            <person name="Yu X."/>
            <person name="Zou P."/>
            <person name="Chen C."/>
            <person name="Chang X."/>
            <person name="Wang W."/>
            <person name="Lv Y."/>
            <person name="Sun Y."/>
            <person name="Ma L."/>
            <person name="Shen B."/>
            <person name="Zhu C."/>
        </authorList>
    </citation>
    <scope>NUCLEOTIDE SEQUENCE [LARGE SCALE GENOMIC DNA]</scope>
</reference>
<feature type="compositionally biased region" description="Polar residues" evidence="3">
    <location>
        <begin position="448"/>
        <end position="458"/>
    </location>
</feature>
<dbReference type="EMBL" id="ATLV01010535">
    <property type="status" value="NOT_ANNOTATED_CDS"/>
    <property type="molecule type" value="Genomic_DNA"/>
</dbReference>
<reference evidence="5" key="2">
    <citation type="submission" date="2020-05" db="UniProtKB">
        <authorList>
            <consortium name="EnsemblMetazoa"/>
        </authorList>
    </citation>
    <scope>IDENTIFICATION</scope>
</reference>
<gene>
    <name evidence="4" type="ORF">ZHAS_00002417</name>
</gene>
<feature type="compositionally biased region" description="Gly residues" evidence="3">
    <location>
        <begin position="267"/>
        <end position="279"/>
    </location>
</feature>
<comment type="subcellular location">
    <subcellularLocation>
        <location evidence="1">Nucleus</location>
    </subcellularLocation>
</comment>
<evidence type="ECO:0000256" key="3">
    <source>
        <dbReference type="SAM" id="MobiDB-lite"/>
    </source>
</evidence>
<sequence>MTTVKSNSTEGNQPDKGKSPLSSSSSSSSSSDSDDGTDSSSESDSSSASNSKTSSKQSNGQTAEKPTQFSVTSSDGHLRMKIAIPRSQSNSTPTPSPTSAGSSGIASGQHQQQLSPRDGKQKTVEHGASGASSQLHPATCLPSAGSDGSGVGKSTEPYKAGHEKRDKSATVGAEARSGSGRQHAQSGLSDKPSGRMNKPDGGRKGSDGRTNQAGPKGSKRTAVAGVPGKRKKSVSESDSSSPSSSYSSCSSNSDSETSSSAAENGSGLPGGKKTTGGSGDPTRTTAKAGSAAGKKQKLLKRKKANRSGTTSSSEDEREDAPVAGGNRGGQVHATNQSSDCDSSSSDDEGKRFSHARTSKAKQMGQAKVSRSDMEDLPSVGPPLSTSTPAKQPYASMGMSLMTATVPPPTVDGGLTAEGGSCSSDNELPALVSAAIRRVESGSDAESIRGTNAGPTQQYTSSLLREFVVKTQMLGSVEGGGSGGGTAGGSVPVGAGTGGLSKATATQRSPSSSSSSSSSSGGSSSSSSSSSVDEGGPDPAIGSAGPGPGGGVDLDVRKIKTESPVPAAIGGRSTPLVNGVTSAGGQHQLPPAPAAPRRRGRPPKSSLANAAAVKATTTGINSKPVAIPIVSESPDSGILSTHSSSTGSPKQKEKQKGATAATIASRRSKSEASRGNELPSSASIARSSPVPTAATTSSTSRGASTSYAINSCLDRNTYATERVLYPPRSAKKRGVGRPPKKDTQQQQQQARGHTNGPLSKIDISKKFHEPRLSGYKSDGGHSTICCSKRLASQSGYISDYGGVGASGGGRSRLSGYKSDYSARSRRSCGRSGGGGYRSDYGRARSCGYRSDCSTRHRKQVRRKRRKKIPTEQHQQPEQAHHNNNVDDRKNYNSASGAAGGGSNSGSKSASVGELEIMFMAGLTLGSTSDEDDSSSTSSSTSSSSAGSRESLFSAASTTAVPPPPSATPGVPLGKGARKRLPTPPPPQAVKHKEVKALVQRLPKTPRKPAASRKPSPVKPPGARARAKSVSAVDRRRHTLADLDDDDVEDRWLGGGGGSRVRNKTQQATVAPTPKPSIAATASVALKQKSSAMVRKPGQRGRPPGSVKKPPPAPPTPPADPVPSTLLPKSSAGRLDVLLAPGGGGGDGRSGVARLPVNNFGGVFASMCGKKSDQAIFAFSSSTVEAKNSFAAYLLRDAASRSKEQPEGSGAGGNNLVVPPVKKGLPLSKANVIKNSEECNKRFQRSSSSFALSVVGGGRSVGASRRRYDPEGVTYEVGVLEAKPPEELHQRPVGGDVGQELRRVREDSPAAPEHDESVQ</sequence>
<evidence type="ECO:0000256" key="1">
    <source>
        <dbReference type="ARBA" id="ARBA00004123"/>
    </source>
</evidence>
<keyword evidence="6" id="KW-1185">Reference proteome</keyword>
<evidence type="ECO:0000313" key="5">
    <source>
        <dbReference type="EnsemblMetazoa" id="ASIC002417-PA"/>
    </source>
</evidence>
<protein>
    <submittedName>
        <fullName evidence="4">AGAP001535-PA-like protein</fullName>
    </submittedName>
</protein>
<dbReference type="EnsemblMetazoa" id="ASIC002417-RA">
    <property type="protein sequence ID" value="ASIC002417-PA"/>
    <property type="gene ID" value="ASIC002417"/>
</dbReference>
<feature type="compositionally biased region" description="Polar residues" evidence="3">
    <location>
        <begin position="574"/>
        <end position="584"/>
    </location>
</feature>
<organism evidence="4">
    <name type="scientific">Anopheles sinensis</name>
    <name type="common">Mosquito</name>
    <dbReference type="NCBI Taxonomy" id="74873"/>
    <lineage>
        <taxon>Eukaryota</taxon>
        <taxon>Metazoa</taxon>
        <taxon>Ecdysozoa</taxon>
        <taxon>Arthropoda</taxon>
        <taxon>Hexapoda</taxon>
        <taxon>Insecta</taxon>
        <taxon>Pterygota</taxon>
        <taxon>Neoptera</taxon>
        <taxon>Endopterygota</taxon>
        <taxon>Diptera</taxon>
        <taxon>Nematocera</taxon>
        <taxon>Culicoidea</taxon>
        <taxon>Culicidae</taxon>
        <taxon>Anophelinae</taxon>
        <taxon>Anopheles</taxon>
    </lineage>
</organism>
<feature type="region of interest" description="Disordered" evidence="3">
    <location>
        <begin position="801"/>
        <end position="908"/>
    </location>
</feature>
<dbReference type="Proteomes" id="UP000030765">
    <property type="component" value="Unassembled WGS sequence"/>
</dbReference>
<dbReference type="GO" id="GO:0006355">
    <property type="term" value="P:regulation of DNA-templated transcription"/>
    <property type="evidence" value="ECO:0007669"/>
    <property type="project" value="TreeGrafter"/>
</dbReference>
<feature type="region of interest" description="Disordered" evidence="3">
    <location>
        <begin position="1"/>
        <end position="425"/>
    </location>
</feature>
<feature type="compositionally biased region" description="Polar residues" evidence="3">
    <location>
        <begin position="1"/>
        <end position="12"/>
    </location>
</feature>
<feature type="compositionally biased region" description="Polar residues" evidence="3">
    <location>
        <begin position="179"/>
        <end position="188"/>
    </location>
</feature>
<feature type="compositionally biased region" description="Low complexity" evidence="3">
    <location>
        <begin position="933"/>
        <end position="943"/>
    </location>
</feature>
<feature type="compositionally biased region" description="Pro residues" evidence="3">
    <location>
        <begin position="1107"/>
        <end position="1119"/>
    </location>
</feature>
<dbReference type="InterPro" id="IPR017956">
    <property type="entry name" value="AT_hook_DNA-bd_motif"/>
</dbReference>
<feature type="compositionally biased region" description="Basic residues" evidence="3">
    <location>
        <begin position="294"/>
        <end position="305"/>
    </location>
</feature>
<proteinExistence type="predicted"/>
<evidence type="ECO:0000256" key="2">
    <source>
        <dbReference type="ARBA" id="ARBA00023242"/>
    </source>
</evidence>
<dbReference type="PANTHER" id="PTHR46147">
    <property type="entry name" value="HISTONE-LYSINE N-METHYLTRANSFERASE ASH1"/>
    <property type="match status" value="1"/>
</dbReference>
<feature type="compositionally biased region" description="Basic and acidic residues" evidence="3">
    <location>
        <begin position="159"/>
        <end position="168"/>
    </location>
</feature>
<dbReference type="GO" id="GO:0042800">
    <property type="term" value="F:histone H3K4 methyltransferase activity"/>
    <property type="evidence" value="ECO:0007669"/>
    <property type="project" value="TreeGrafter"/>
</dbReference>
<dbReference type="STRING" id="74873.A0A084VC76"/>
<feature type="compositionally biased region" description="Basic residues" evidence="3">
    <location>
        <begin position="854"/>
        <end position="866"/>
    </location>
</feature>
<feature type="compositionally biased region" description="Basic and acidic residues" evidence="3">
    <location>
        <begin position="1297"/>
        <end position="1317"/>
    </location>
</feature>
<evidence type="ECO:0000313" key="4">
    <source>
        <dbReference type="EMBL" id="KFB35570.1"/>
    </source>
</evidence>
<feature type="compositionally biased region" description="Basic and acidic residues" evidence="3">
    <location>
        <begin position="877"/>
        <end position="889"/>
    </location>
</feature>
<feature type="compositionally biased region" description="Low complexity" evidence="3">
    <location>
        <begin position="38"/>
        <end position="58"/>
    </location>
</feature>
<dbReference type="GO" id="GO:0005654">
    <property type="term" value="C:nucleoplasm"/>
    <property type="evidence" value="ECO:0007669"/>
    <property type="project" value="TreeGrafter"/>
</dbReference>
<feature type="compositionally biased region" description="Low complexity" evidence="3">
    <location>
        <begin position="684"/>
        <end position="705"/>
    </location>
</feature>
<dbReference type="PANTHER" id="PTHR46147:SF3">
    <property type="entry name" value="HISTONE-LYSINE N-METHYLTRANSFERASE ASH1"/>
    <property type="match status" value="1"/>
</dbReference>
<dbReference type="SMART" id="SM00384">
    <property type="entry name" value="AT_hook"/>
    <property type="match status" value="3"/>
</dbReference>
<dbReference type="GO" id="GO:0003677">
    <property type="term" value="F:DNA binding"/>
    <property type="evidence" value="ECO:0007669"/>
    <property type="project" value="InterPro"/>
</dbReference>
<feature type="region of interest" description="Disordered" evidence="3">
    <location>
        <begin position="474"/>
        <end position="705"/>
    </location>
</feature>
<feature type="compositionally biased region" description="Polar residues" evidence="3">
    <location>
        <begin position="637"/>
        <end position="648"/>
    </location>
</feature>
<dbReference type="VEuPathDB" id="VectorBase:ASIC002417"/>
<feature type="region of interest" description="Disordered" evidence="3">
    <location>
        <begin position="439"/>
        <end position="458"/>
    </location>
</feature>
<keyword evidence="2" id="KW-0539">Nucleus</keyword>
<feature type="compositionally biased region" description="Polar residues" evidence="3">
    <location>
        <begin position="59"/>
        <end position="75"/>
    </location>
</feature>
<evidence type="ECO:0000313" key="6">
    <source>
        <dbReference type="Proteomes" id="UP000030765"/>
    </source>
</evidence>
<dbReference type="VEuPathDB" id="VectorBase:ASIS001853"/>
<dbReference type="OrthoDB" id="79252at2759"/>
<feature type="compositionally biased region" description="Low complexity" evidence="3">
    <location>
        <begin position="87"/>
        <end position="113"/>
    </location>
</feature>
<feature type="compositionally biased region" description="Basic and acidic residues" evidence="3">
    <location>
        <begin position="761"/>
        <end position="770"/>
    </location>
</feature>
<dbReference type="OMA" id="WQSCEFL"/>
<feature type="region of interest" description="Disordered" evidence="3">
    <location>
        <begin position="924"/>
        <end position="1150"/>
    </location>
</feature>
<feature type="compositionally biased region" description="Basic and acidic residues" evidence="3">
    <location>
        <begin position="197"/>
        <end position="207"/>
    </location>
</feature>